<dbReference type="EMBL" id="QTTT01000001">
    <property type="protein sequence ID" value="REF00522.1"/>
    <property type="molecule type" value="Genomic_DNA"/>
</dbReference>
<evidence type="ECO:0000313" key="2">
    <source>
        <dbReference type="EMBL" id="REF00522.1"/>
    </source>
</evidence>
<dbReference type="AlphaFoldDB" id="A0A3D9T9S8"/>
<feature type="region of interest" description="Disordered" evidence="1">
    <location>
        <begin position="209"/>
        <end position="236"/>
    </location>
</feature>
<organism evidence="2 3">
    <name type="scientific">Thermomonospora umbrina</name>
    <dbReference type="NCBI Taxonomy" id="111806"/>
    <lineage>
        <taxon>Bacteria</taxon>
        <taxon>Bacillati</taxon>
        <taxon>Actinomycetota</taxon>
        <taxon>Actinomycetes</taxon>
        <taxon>Streptosporangiales</taxon>
        <taxon>Thermomonosporaceae</taxon>
        <taxon>Thermomonospora</taxon>
    </lineage>
</organism>
<name>A0A3D9T9S8_9ACTN</name>
<feature type="region of interest" description="Disordered" evidence="1">
    <location>
        <begin position="111"/>
        <end position="168"/>
    </location>
</feature>
<sequence length="357" mass="40041">MTRNPHGRLVLFDPPERIRPRRERDTAPPTAPWTPFQWRVLRVKNHFPWDPWKAAETTLEDEAIEYATRLNEKIRGEYEGSHVPVHLQDYVAIEADLEPFGTVSAYVIGRDGQPRPLEGMTSRRGPDEAGPGGSFLRRYVPPQRHRSLLEEQRPSSVGLPRTPRAPKDAPYAPMAWRVLRVAAGPVGPRWLLAETDDEQRAIQTAVQENERLQAESAARTDAEGHQTSDRPRGPLFDDSIRVSVGLPGGWDDAYQISANGEVNATAALKERLRMEWIGPQEPKLIRQPCPKGCAGELDGTQAQWEHHLAEHERVKGMGKPGLREALTMASRNGDGGDYRLYAATWRSEYGQEPPAIG</sequence>
<comment type="caution">
    <text evidence="2">The sequence shown here is derived from an EMBL/GenBank/DDBJ whole genome shotgun (WGS) entry which is preliminary data.</text>
</comment>
<evidence type="ECO:0000256" key="1">
    <source>
        <dbReference type="SAM" id="MobiDB-lite"/>
    </source>
</evidence>
<proteinExistence type="predicted"/>
<feature type="compositionally biased region" description="Basic and acidic residues" evidence="1">
    <location>
        <begin position="209"/>
        <end position="232"/>
    </location>
</feature>
<reference evidence="2 3" key="1">
    <citation type="submission" date="2018-08" db="EMBL/GenBank/DDBJ databases">
        <title>Sequencing the genomes of 1000 actinobacteria strains.</title>
        <authorList>
            <person name="Klenk H.-P."/>
        </authorList>
    </citation>
    <scope>NUCLEOTIDE SEQUENCE [LARGE SCALE GENOMIC DNA]</scope>
    <source>
        <strain evidence="2 3">DSM 43927</strain>
    </source>
</reference>
<dbReference type="Proteomes" id="UP000256661">
    <property type="component" value="Unassembled WGS sequence"/>
</dbReference>
<gene>
    <name evidence="2" type="ORF">DFJ69_6067</name>
</gene>
<accession>A0A3D9T9S8</accession>
<keyword evidence="3" id="KW-1185">Reference proteome</keyword>
<evidence type="ECO:0000313" key="3">
    <source>
        <dbReference type="Proteomes" id="UP000256661"/>
    </source>
</evidence>
<protein>
    <submittedName>
        <fullName evidence="2">Uncharacterized protein</fullName>
    </submittedName>
</protein>
<dbReference type="RefSeq" id="WP_116025665.1">
    <property type="nucleotide sequence ID" value="NZ_QTTT01000001.1"/>
</dbReference>